<dbReference type="AlphaFoldDB" id="W7T0B4"/>
<comment type="caution">
    <text evidence="1">The sequence shown here is derived from an EMBL/GenBank/DDBJ whole genome shotgun (WGS) entry which is preliminary data.</text>
</comment>
<dbReference type="EMBL" id="AZIL01003007">
    <property type="protein sequence ID" value="EWM20540.1"/>
    <property type="molecule type" value="Genomic_DNA"/>
</dbReference>
<dbReference type="Proteomes" id="UP000019335">
    <property type="component" value="Unassembled WGS sequence"/>
</dbReference>
<reference evidence="1 2" key="1">
    <citation type="journal article" date="2014" name="Mol. Plant">
        <title>Chromosome Scale Genome Assembly and Transcriptome Profiling of Nannochloropsis gaditana in Nitrogen Depletion.</title>
        <authorList>
            <person name="Corteggiani Carpinelli E."/>
            <person name="Telatin A."/>
            <person name="Vitulo N."/>
            <person name="Forcato C."/>
            <person name="D'Angelo M."/>
            <person name="Schiavon R."/>
            <person name="Vezzi A."/>
            <person name="Giacometti G.M."/>
            <person name="Morosinotto T."/>
            <person name="Valle G."/>
        </authorList>
    </citation>
    <scope>NUCLEOTIDE SEQUENCE [LARGE SCALE GENOMIC DNA]</scope>
    <source>
        <strain evidence="1 2">B-31</strain>
    </source>
</reference>
<accession>W7T0B4</accession>
<evidence type="ECO:0000313" key="1">
    <source>
        <dbReference type="EMBL" id="EWM20540.1"/>
    </source>
</evidence>
<keyword evidence="2" id="KW-1185">Reference proteome</keyword>
<dbReference type="SUPFAM" id="SSF88723">
    <property type="entry name" value="PIN domain-like"/>
    <property type="match status" value="1"/>
</dbReference>
<organism evidence="1 2">
    <name type="scientific">Nannochloropsis gaditana</name>
    <dbReference type="NCBI Taxonomy" id="72520"/>
    <lineage>
        <taxon>Eukaryota</taxon>
        <taxon>Sar</taxon>
        <taxon>Stramenopiles</taxon>
        <taxon>Ochrophyta</taxon>
        <taxon>Eustigmatophyceae</taxon>
        <taxon>Eustigmatales</taxon>
        <taxon>Monodopsidaceae</taxon>
        <taxon>Nannochloropsis</taxon>
    </lineage>
</organism>
<name>W7T0B4_9STRA</name>
<dbReference type="InterPro" id="IPR029060">
    <property type="entry name" value="PIN-like_dom_sf"/>
</dbReference>
<evidence type="ECO:0000313" key="2">
    <source>
        <dbReference type="Proteomes" id="UP000019335"/>
    </source>
</evidence>
<proteinExistence type="predicted"/>
<gene>
    <name evidence="1" type="ORF">Naga_100683g2</name>
</gene>
<dbReference type="OrthoDB" id="10424410at2759"/>
<protein>
    <submittedName>
        <fullName evidence="1">Uncharacterized protein</fullName>
    </submittedName>
</protein>
<sequence>MGVHRLTSWSHEKPQCDLLYEKRDLRDFSGKRFIVDAASFMFWILQDVMPRQDLHYLGDYGQDFVAVVRYF</sequence>